<dbReference type="Gene3D" id="3.40.50.2000">
    <property type="entry name" value="Glycogen Phosphorylase B"/>
    <property type="match status" value="2"/>
</dbReference>
<dbReference type="Pfam" id="PF00534">
    <property type="entry name" value="Glycos_transf_1"/>
    <property type="match status" value="1"/>
</dbReference>
<evidence type="ECO:0000256" key="1">
    <source>
        <dbReference type="ARBA" id="ARBA00022679"/>
    </source>
</evidence>
<sequence length="362" mass="40591">MRIGFDARPLIGKRTGIGNYIWSLLNEIANLMPEAEFIAYCPEGFTPSFPENLQNAQIRSNRAYPFMSGYFWLQWRSASLIRKDNIDVFWATRTLYPSQLIGQIPVVTTVYDLNHLICPETMPFINMVAHKTYFKHNVVHATKVVAISSGTAERVKSLLNRDVDSVVVPGTGVEFAQKNTSEILAIRQKYNLSKPYILFIGTLEPRKNLTALLHAFKIIRKNGFPHLSLVLVGQKGWKNKQLQNQLDQNIDEILELGYVPNEDLAAIYSGSEAFVIPSFYEGYGMPAAEARACGTRVVASDIPELREAGGTESIYIDPLSVDDLAQGILRALSSDKPFAQDRVSWETGAESMVRVFKNINKP</sequence>
<dbReference type="PATRIC" id="fig|1217705.3.peg.3426"/>
<accession>N9N5M6</accession>
<dbReference type="Pfam" id="PF13439">
    <property type="entry name" value="Glyco_transf_4"/>
    <property type="match status" value="1"/>
</dbReference>
<dbReference type="CDD" id="cd03809">
    <property type="entry name" value="GT4_MtfB-like"/>
    <property type="match status" value="1"/>
</dbReference>
<dbReference type="PANTHER" id="PTHR46401:SF2">
    <property type="entry name" value="GLYCOSYLTRANSFERASE WBBK-RELATED"/>
    <property type="match status" value="1"/>
</dbReference>
<dbReference type="STRING" id="1217705.F900_03535"/>
<keyword evidence="1" id="KW-0808">Transferase</keyword>
<protein>
    <submittedName>
        <fullName evidence="4">Uncharacterized protein</fullName>
    </submittedName>
</protein>
<evidence type="ECO:0000313" key="4">
    <source>
        <dbReference type="EMBL" id="ENW98061.1"/>
    </source>
</evidence>
<organism evidence="4 5">
    <name type="scientific">Acinetobacter modestus</name>
    <dbReference type="NCBI Taxonomy" id="1776740"/>
    <lineage>
        <taxon>Bacteria</taxon>
        <taxon>Pseudomonadati</taxon>
        <taxon>Pseudomonadota</taxon>
        <taxon>Gammaproteobacteria</taxon>
        <taxon>Moraxellales</taxon>
        <taxon>Moraxellaceae</taxon>
        <taxon>Acinetobacter</taxon>
    </lineage>
</organism>
<feature type="domain" description="Glycosyltransferase subfamily 4-like N-terminal" evidence="3">
    <location>
        <begin position="16"/>
        <end position="169"/>
    </location>
</feature>
<dbReference type="GO" id="GO:0016757">
    <property type="term" value="F:glycosyltransferase activity"/>
    <property type="evidence" value="ECO:0007669"/>
    <property type="project" value="InterPro"/>
</dbReference>
<comment type="caution">
    <text evidence="4">The sequence shown here is derived from an EMBL/GenBank/DDBJ whole genome shotgun (WGS) entry which is preliminary data.</text>
</comment>
<evidence type="ECO:0000259" key="2">
    <source>
        <dbReference type="Pfam" id="PF00534"/>
    </source>
</evidence>
<dbReference type="SUPFAM" id="SSF53756">
    <property type="entry name" value="UDP-Glycosyltransferase/glycogen phosphorylase"/>
    <property type="match status" value="1"/>
</dbReference>
<dbReference type="HOGENOM" id="CLU_009583_27_5_6"/>
<dbReference type="InterPro" id="IPR028098">
    <property type="entry name" value="Glyco_trans_4-like_N"/>
</dbReference>
<reference evidence="4 5" key="1">
    <citation type="submission" date="2013-02" db="EMBL/GenBank/DDBJ databases">
        <title>The Genome Sequence of Acinetobacter sp. ANC 3862.</title>
        <authorList>
            <consortium name="The Broad Institute Genome Sequencing Platform"/>
            <consortium name="The Broad Institute Genome Sequencing Center for Infectious Disease"/>
            <person name="Cerqueira G."/>
            <person name="Feldgarden M."/>
            <person name="Courvalin P."/>
            <person name="Perichon B."/>
            <person name="Grillot-Courvalin C."/>
            <person name="Clermont D."/>
            <person name="Rocha E."/>
            <person name="Yoon E.-J."/>
            <person name="Nemec A."/>
            <person name="Walker B."/>
            <person name="Young S.K."/>
            <person name="Zeng Q."/>
            <person name="Gargeya S."/>
            <person name="Fitzgerald M."/>
            <person name="Haas B."/>
            <person name="Abouelleil A."/>
            <person name="Alvarado L."/>
            <person name="Arachchi H.M."/>
            <person name="Berlin A.M."/>
            <person name="Chapman S.B."/>
            <person name="Dewar J."/>
            <person name="Goldberg J."/>
            <person name="Griggs A."/>
            <person name="Gujja S."/>
            <person name="Hansen M."/>
            <person name="Howarth C."/>
            <person name="Imamovic A."/>
            <person name="Larimer J."/>
            <person name="McCowan C."/>
            <person name="Murphy C."/>
            <person name="Neiman D."/>
            <person name="Pearson M."/>
            <person name="Priest M."/>
            <person name="Roberts A."/>
            <person name="Saif S."/>
            <person name="Shea T."/>
            <person name="Sisk P."/>
            <person name="Sykes S."/>
            <person name="Wortman J."/>
            <person name="Nusbaum C."/>
            <person name="Birren B."/>
        </authorList>
    </citation>
    <scope>NUCLEOTIDE SEQUENCE [LARGE SCALE GENOMIC DNA]</scope>
    <source>
        <strain evidence="4 5">ANC 3862</strain>
    </source>
</reference>
<dbReference type="AlphaFoldDB" id="N9N5M6"/>
<dbReference type="eggNOG" id="COG0438">
    <property type="taxonomic scope" value="Bacteria"/>
</dbReference>
<evidence type="ECO:0000313" key="5">
    <source>
        <dbReference type="Proteomes" id="UP000013248"/>
    </source>
</evidence>
<dbReference type="Proteomes" id="UP000013248">
    <property type="component" value="Unassembled WGS sequence"/>
</dbReference>
<gene>
    <name evidence="4" type="ORF">F900_03535</name>
</gene>
<name>N9N5M6_9GAMM</name>
<proteinExistence type="predicted"/>
<evidence type="ECO:0000259" key="3">
    <source>
        <dbReference type="Pfam" id="PF13439"/>
    </source>
</evidence>
<dbReference type="EMBL" id="APRP01000034">
    <property type="protein sequence ID" value="ENW98061.1"/>
    <property type="molecule type" value="Genomic_DNA"/>
</dbReference>
<dbReference type="InterPro" id="IPR001296">
    <property type="entry name" value="Glyco_trans_1"/>
</dbReference>
<dbReference type="RefSeq" id="WP_005219497.1">
    <property type="nucleotide sequence ID" value="NZ_KB850089.1"/>
</dbReference>
<feature type="domain" description="Glycosyl transferase family 1" evidence="2">
    <location>
        <begin position="187"/>
        <end position="336"/>
    </location>
</feature>
<dbReference type="PANTHER" id="PTHR46401">
    <property type="entry name" value="GLYCOSYLTRANSFERASE WBBK-RELATED"/>
    <property type="match status" value="1"/>
</dbReference>